<feature type="compositionally biased region" description="Gly residues" evidence="1">
    <location>
        <begin position="296"/>
        <end position="310"/>
    </location>
</feature>
<dbReference type="EMBL" id="JAMZEC010000001">
    <property type="protein sequence ID" value="MCP2351671.1"/>
    <property type="molecule type" value="Genomic_DNA"/>
</dbReference>
<proteinExistence type="predicted"/>
<organism evidence="3 4">
    <name type="scientific">Nonomuraea roseoviolacea subsp. carminata</name>
    <dbReference type="NCBI Taxonomy" id="160689"/>
    <lineage>
        <taxon>Bacteria</taxon>
        <taxon>Bacillati</taxon>
        <taxon>Actinomycetota</taxon>
        <taxon>Actinomycetes</taxon>
        <taxon>Streptosporangiales</taxon>
        <taxon>Streptosporangiaceae</taxon>
        <taxon>Nonomuraea</taxon>
    </lineage>
</organism>
<dbReference type="PANTHER" id="PTHR12110:SF52">
    <property type="entry name" value="XYLOSE ISOMERASE"/>
    <property type="match status" value="1"/>
</dbReference>
<sequence>MTGTGLKALNWAYCTNGFSGHRLHEALEILSELGYTGAAITLDHGHLDPFAPGLSAQVSRIAGLLDRLGMNAVVETGGRYTLDPRRKHHPTLISDGAERRAGFLNQAMRIAADLGAPVVHLWSGIRPEDLPEEAAWDRLARQCEGLLAAADRLGVMLGFEPEPGMLVEDLAGFDRLRAMVGGHPRFGLTLDVGHCQCLEPDDPPDCVRRALPYLVHVQIEDMRRGVHEHLEFGAGEIDFPPVLAALAGYRGQVAVELARHSHAAPQIARRSIGFLRTAHDQLGEKGTGQHGRDGDSGGGVAGVGAVEGGG</sequence>
<reference evidence="3 4" key="1">
    <citation type="submission" date="2022-06" db="EMBL/GenBank/DDBJ databases">
        <title>Sequencing the genomes of 1000 actinobacteria strains.</title>
        <authorList>
            <person name="Klenk H.-P."/>
        </authorList>
    </citation>
    <scope>NUCLEOTIDE SEQUENCE [LARGE SCALE GENOMIC DNA]</scope>
    <source>
        <strain evidence="3 4">DSM 44170</strain>
    </source>
</reference>
<dbReference type="SUPFAM" id="SSF51658">
    <property type="entry name" value="Xylose isomerase-like"/>
    <property type="match status" value="1"/>
</dbReference>
<dbReference type="Gene3D" id="3.20.20.150">
    <property type="entry name" value="Divalent-metal-dependent TIM barrel enzymes"/>
    <property type="match status" value="1"/>
</dbReference>
<dbReference type="PANTHER" id="PTHR12110">
    <property type="entry name" value="HYDROXYPYRUVATE ISOMERASE"/>
    <property type="match status" value="1"/>
</dbReference>
<comment type="caution">
    <text evidence="3">The sequence shown here is derived from an EMBL/GenBank/DDBJ whole genome shotgun (WGS) entry which is preliminary data.</text>
</comment>
<protein>
    <submittedName>
        <fullName evidence="3">Sugar phosphate isomerase/epimerase</fullName>
    </submittedName>
</protein>
<feature type="region of interest" description="Disordered" evidence="1">
    <location>
        <begin position="282"/>
        <end position="310"/>
    </location>
</feature>
<dbReference type="InterPro" id="IPR013022">
    <property type="entry name" value="Xyl_isomerase-like_TIM-brl"/>
</dbReference>
<accession>A0ABT1KCH3</accession>
<evidence type="ECO:0000256" key="1">
    <source>
        <dbReference type="SAM" id="MobiDB-lite"/>
    </source>
</evidence>
<evidence type="ECO:0000259" key="2">
    <source>
        <dbReference type="Pfam" id="PF01261"/>
    </source>
</evidence>
<keyword evidence="3" id="KW-0413">Isomerase</keyword>
<dbReference type="RefSeq" id="WP_253778196.1">
    <property type="nucleotide sequence ID" value="NZ_BAAAVE010000047.1"/>
</dbReference>
<gene>
    <name evidence="3" type="ORF">HD595_007793</name>
</gene>
<dbReference type="InterPro" id="IPR050312">
    <property type="entry name" value="IolE/XylAMocC-like"/>
</dbReference>
<name>A0ABT1KCH3_9ACTN</name>
<evidence type="ECO:0000313" key="3">
    <source>
        <dbReference type="EMBL" id="MCP2351671.1"/>
    </source>
</evidence>
<dbReference type="GO" id="GO:0016853">
    <property type="term" value="F:isomerase activity"/>
    <property type="evidence" value="ECO:0007669"/>
    <property type="project" value="UniProtKB-KW"/>
</dbReference>
<dbReference type="Pfam" id="PF01261">
    <property type="entry name" value="AP_endonuc_2"/>
    <property type="match status" value="1"/>
</dbReference>
<evidence type="ECO:0000313" key="4">
    <source>
        <dbReference type="Proteomes" id="UP001320766"/>
    </source>
</evidence>
<dbReference type="Proteomes" id="UP001320766">
    <property type="component" value="Unassembled WGS sequence"/>
</dbReference>
<keyword evidence="4" id="KW-1185">Reference proteome</keyword>
<feature type="domain" description="Xylose isomerase-like TIM barrel" evidence="2">
    <location>
        <begin position="28"/>
        <end position="277"/>
    </location>
</feature>
<dbReference type="InterPro" id="IPR036237">
    <property type="entry name" value="Xyl_isomerase-like_sf"/>
</dbReference>